<reference evidence="2" key="1">
    <citation type="submission" date="2019-05" db="EMBL/GenBank/DDBJ databases">
        <title>Annotation for the trematode Fasciolopsis buski.</title>
        <authorList>
            <person name="Choi Y.-J."/>
        </authorList>
    </citation>
    <scope>NUCLEOTIDE SEQUENCE</scope>
    <source>
        <strain evidence="2">HT</strain>
        <tissue evidence="2">Whole worm</tissue>
    </source>
</reference>
<evidence type="ECO:0000313" key="3">
    <source>
        <dbReference type="Proteomes" id="UP000728185"/>
    </source>
</evidence>
<dbReference type="EMBL" id="LUCM01000084">
    <property type="protein sequence ID" value="KAA0201123.1"/>
    <property type="molecule type" value="Genomic_DNA"/>
</dbReference>
<name>A0A8E0S4J5_9TREM</name>
<gene>
    <name evidence="2" type="ORF">FBUS_09218</name>
</gene>
<feature type="compositionally biased region" description="Polar residues" evidence="1">
    <location>
        <begin position="716"/>
        <end position="741"/>
    </location>
</feature>
<feature type="region of interest" description="Disordered" evidence="1">
    <location>
        <begin position="706"/>
        <end position="757"/>
    </location>
</feature>
<accession>A0A8E0S4J5</accession>
<feature type="region of interest" description="Disordered" evidence="1">
    <location>
        <begin position="388"/>
        <end position="426"/>
    </location>
</feature>
<evidence type="ECO:0000256" key="1">
    <source>
        <dbReference type="SAM" id="MobiDB-lite"/>
    </source>
</evidence>
<comment type="caution">
    <text evidence="2">The sequence shown here is derived from an EMBL/GenBank/DDBJ whole genome shotgun (WGS) entry which is preliminary data.</text>
</comment>
<dbReference type="OrthoDB" id="6264623at2759"/>
<evidence type="ECO:0000313" key="2">
    <source>
        <dbReference type="EMBL" id="KAA0201123.1"/>
    </source>
</evidence>
<dbReference type="Proteomes" id="UP000728185">
    <property type="component" value="Unassembled WGS sequence"/>
</dbReference>
<proteinExistence type="predicted"/>
<keyword evidence="3" id="KW-1185">Reference proteome</keyword>
<feature type="compositionally biased region" description="Polar residues" evidence="1">
    <location>
        <begin position="392"/>
        <end position="406"/>
    </location>
</feature>
<dbReference type="AlphaFoldDB" id="A0A8E0S4J5"/>
<organism evidence="2 3">
    <name type="scientific">Fasciolopsis buskii</name>
    <dbReference type="NCBI Taxonomy" id="27845"/>
    <lineage>
        <taxon>Eukaryota</taxon>
        <taxon>Metazoa</taxon>
        <taxon>Spiralia</taxon>
        <taxon>Lophotrochozoa</taxon>
        <taxon>Platyhelminthes</taxon>
        <taxon>Trematoda</taxon>
        <taxon>Digenea</taxon>
        <taxon>Plagiorchiida</taxon>
        <taxon>Echinostomata</taxon>
        <taxon>Echinostomatoidea</taxon>
        <taxon>Fasciolidae</taxon>
        <taxon>Fasciolopsis</taxon>
    </lineage>
</organism>
<sequence>MAKKKDKDFQKVKIKVGRKLKRQNETVVDLTTKKIKLPKERETEKDAFDKSPRDIIDEAIVSLDLEKSSAQLLAIQSLNRILDPFVRQIATLVSCESFGQTLSSADKLGQCVAIFRNIFHPESPQVDLNIQLGTLLSAVHRLCRAAQDSRLGPALIKLSENLIKQSVRNMSTQRSSLLHSALSFFKDHQYTLRSTVRSLPVHPWLLSRSRYVSCPHMNDGLPVAVHFPLDGYSLHAVLQMSQFMFIPSDSSLFEVESPVLLHSHQLAGPKFGQLTSKKRSAKSLPVEPLRPPLWYSQSVREQEILIEILEHGIDVLGELSISISESLLEDLYCVLRVLRVFMETKPTSFFRYSNATVGGRRCTGVFGTLSRFCQKLYSQCPITPSELDIGGANSTDQPNTAQSNSRGDCPHLSFPAPPPPGSTKQEFRRWRKRLVKLRNRQQRFLDSSSVPAENQEKGSMLSETNAVLTEPAMQNEINPAGFSRESLPSGHTARRAMMHSHPAVLHRVNQALLDLFTLFELCGQLSSPVFVKPDSAVQSSYWPPPEEFVQRLTSYLLDDLFPVNAVWPLVINMSWLRAFDFYLMSPVRYQQRFRYVGLPSNLRCLPSLPSYLPLGPHLVDVSAFMNHGTLRLVTPSQRLLISPLITIFGRLMHGCSELREQWKSSGDRVPLTRNQHRLYARVAGLLTATLSMELFQIRQTLREPSEIRDGNAGMDASSNADANSGTSANTDTSANADSSPKTGVFVDVDGDSSEKELDSEGQCMSSFILLLHLLSMSICAPQSQVLVDRFHLSSSSATVVYETFVTLLLHLFLDEPPRIVYVPPLSESARRALVDQLEQSQTKPIEPSVPVHPIDDTWAQCLVRLYHCQFAPVIHLRESDQTLWRKIIEAEKRMDRCDRLSDLVSQYGFTIPNEAGEHLGRIVSGYLPSLDGRYSSPYFWQATRDIM</sequence>
<protein>
    <submittedName>
        <fullName evidence="2">Uncharacterized protein</fullName>
    </submittedName>
</protein>